<dbReference type="RefSeq" id="WP_036638680.1">
    <property type="nucleotide sequence ID" value="NZ_JFZB01000026.1"/>
</dbReference>
<dbReference type="AlphaFoldDB" id="A0A086XT62"/>
<sequence>MTVSGVPSPGWRERLVQGAIAVLGAAMWVQCIQHILWPVAGLRYAAMGLLGGYLVLTLPQVGRGTRWIVLACLGVTGLCLASGSPVSAALSGLDTALVFMGCFPAIAMIRWALERGGTLSRIEARHRDLPPQARSDSLLVVGHVIGAVVTMGAFAIVMPPADQMGELRLRTQAARVALRGVSLAVLWTPFTVGMGFAVHGFPQVPLWQAILCGMGLALIGLALSMGRGAFSGLRRIAPGLGSVAVPVLGASAVLAAVNLLSAMPAMDTIILTAPLAVLAFALIAHRAALPGLKPVLRASLNGLGNEMALFSASVAMGMALTSNPAFRAALDGLDLARLPAVMTAIFAMLNGIGIA</sequence>
<keyword evidence="3" id="KW-1185">Reference proteome</keyword>
<dbReference type="eggNOG" id="ENOG5033141">
    <property type="taxonomic scope" value="Bacteria"/>
</dbReference>
<feature type="transmembrane region" description="Helical" evidence="1">
    <location>
        <begin position="177"/>
        <end position="198"/>
    </location>
</feature>
<reference evidence="2 3" key="1">
    <citation type="submission" date="2014-03" db="EMBL/GenBank/DDBJ databases">
        <title>Genome of Paenirhodobacter enshiensis DW2-9.</title>
        <authorList>
            <person name="Wang D."/>
            <person name="Wang G."/>
        </authorList>
    </citation>
    <scope>NUCLEOTIDE SEQUENCE [LARGE SCALE GENOMIC DNA]</scope>
    <source>
        <strain evidence="2 3">DW2-9</strain>
    </source>
</reference>
<feature type="transmembrane region" description="Helical" evidence="1">
    <location>
        <begin position="336"/>
        <end position="354"/>
    </location>
</feature>
<organism evidence="2 3">
    <name type="scientific">Paenirhodobacter enshiensis</name>
    <dbReference type="NCBI Taxonomy" id="1105367"/>
    <lineage>
        <taxon>Bacteria</taxon>
        <taxon>Pseudomonadati</taxon>
        <taxon>Pseudomonadota</taxon>
        <taxon>Alphaproteobacteria</taxon>
        <taxon>Rhodobacterales</taxon>
        <taxon>Rhodobacter group</taxon>
        <taxon>Paenirhodobacter</taxon>
    </lineage>
</organism>
<gene>
    <name evidence="2" type="ORF">CG50_06025</name>
</gene>
<feature type="transmembrane region" description="Helical" evidence="1">
    <location>
        <begin position="137"/>
        <end position="157"/>
    </location>
</feature>
<keyword evidence="1" id="KW-0472">Membrane</keyword>
<evidence type="ECO:0000313" key="2">
    <source>
        <dbReference type="EMBL" id="KFI25212.1"/>
    </source>
</evidence>
<evidence type="ECO:0000313" key="3">
    <source>
        <dbReference type="Proteomes" id="UP000028824"/>
    </source>
</evidence>
<feature type="transmembrane region" description="Helical" evidence="1">
    <location>
        <begin position="204"/>
        <end position="224"/>
    </location>
</feature>
<feature type="transmembrane region" description="Helical" evidence="1">
    <location>
        <begin position="15"/>
        <end position="37"/>
    </location>
</feature>
<feature type="transmembrane region" description="Helical" evidence="1">
    <location>
        <begin position="96"/>
        <end position="113"/>
    </location>
</feature>
<feature type="transmembrane region" description="Helical" evidence="1">
    <location>
        <begin position="236"/>
        <end position="257"/>
    </location>
</feature>
<dbReference type="Proteomes" id="UP000028824">
    <property type="component" value="Unassembled WGS sequence"/>
</dbReference>
<proteinExistence type="predicted"/>
<accession>A0A086XT62</accession>
<keyword evidence="1" id="KW-1133">Transmembrane helix</keyword>
<feature type="transmembrane region" description="Helical" evidence="1">
    <location>
        <begin position="269"/>
        <end position="289"/>
    </location>
</feature>
<comment type="caution">
    <text evidence="2">The sequence shown here is derived from an EMBL/GenBank/DDBJ whole genome shotgun (WGS) entry which is preliminary data.</text>
</comment>
<name>A0A086XT62_9RHOB</name>
<feature type="transmembrane region" description="Helical" evidence="1">
    <location>
        <begin position="309"/>
        <end position="330"/>
    </location>
</feature>
<dbReference type="EMBL" id="JFZB01000026">
    <property type="protein sequence ID" value="KFI25212.1"/>
    <property type="molecule type" value="Genomic_DNA"/>
</dbReference>
<protein>
    <submittedName>
        <fullName evidence="2">Uncharacterized protein</fullName>
    </submittedName>
</protein>
<evidence type="ECO:0000256" key="1">
    <source>
        <dbReference type="SAM" id="Phobius"/>
    </source>
</evidence>
<dbReference type="OrthoDB" id="7832851at2"/>
<keyword evidence="1" id="KW-0812">Transmembrane</keyword>
<feature type="transmembrane region" description="Helical" evidence="1">
    <location>
        <begin position="67"/>
        <end position="89"/>
    </location>
</feature>
<feature type="transmembrane region" description="Helical" evidence="1">
    <location>
        <begin position="44"/>
        <end position="61"/>
    </location>
</feature>